<dbReference type="RefSeq" id="WP_070504969.1">
    <property type="nucleotide sequence ID" value="NZ_CAAKOC010000270.1"/>
</dbReference>
<name>A0A2N8PU13_ENTAV</name>
<dbReference type="PANTHER" id="PTHR34382:SF7">
    <property type="entry name" value="PTS SYSTEM N,N'-DIACETYLCHITOBIOSE-SPECIFIC EIIA COMPONENT"/>
    <property type="match status" value="1"/>
</dbReference>
<keyword evidence="4" id="KW-0598">Phosphotransferase system</keyword>
<dbReference type="InterPro" id="IPR003188">
    <property type="entry name" value="PTS_IIA_lac/cel"/>
</dbReference>
<evidence type="ECO:0000256" key="3">
    <source>
        <dbReference type="ARBA" id="ARBA00022679"/>
    </source>
</evidence>
<comment type="caution">
    <text evidence="7">The sequence shown here is derived from an EMBL/GenBank/DDBJ whole genome shotgun (WGS) entry which is preliminary data.</text>
</comment>
<protein>
    <submittedName>
        <fullName evidence="7">PTS lactose/cellobiose transporter subunit IIA</fullName>
    </submittedName>
</protein>
<dbReference type="GO" id="GO:0009401">
    <property type="term" value="P:phosphoenolpyruvate-dependent sugar phosphotransferase system"/>
    <property type="evidence" value="ECO:0007669"/>
    <property type="project" value="UniProtKB-KW"/>
</dbReference>
<dbReference type="EMBL" id="RYZS01000002">
    <property type="protein sequence ID" value="RVU92630.1"/>
    <property type="molecule type" value="Genomic_DNA"/>
</dbReference>
<dbReference type="GeneID" id="69570023"/>
<dbReference type="Pfam" id="PF02255">
    <property type="entry name" value="PTS_IIA"/>
    <property type="match status" value="1"/>
</dbReference>
<evidence type="ECO:0000256" key="6">
    <source>
        <dbReference type="PIRSR" id="PIRSR000699-2"/>
    </source>
</evidence>
<dbReference type="InterPro" id="IPR036542">
    <property type="entry name" value="PTS_IIA_lac/cel_sf"/>
</dbReference>
<keyword evidence="6" id="KW-0479">Metal-binding</keyword>
<keyword evidence="2" id="KW-0762">Sugar transport</keyword>
<feature type="binding site" evidence="6">
    <location>
        <position position="82"/>
    </location>
    <ligand>
        <name>Mg(2+)</name>
        <dbReference type="ChEBI" id="CHEBI:18420"/>
        <note>ligand shared between all trimeric partners</note>
    </ligand>
</feature>
<evidence type="ECO:0000256" key="2">
    <source>
        <dbReference type="ARBA" id="ARBA00022597"/>
    </source>
</evidence>
<dbReference type="PIRSF" id="PIRSF000699">
    <property type="entry name" value="PTS_IILac_III"/>
    <property type="match status" value="1"/>
</dbReference>
<evidence type="ECO:0000256" key="5">
    <source>
        <dbReference type="PIRSR" id="PIRSR000699-1"/>
    </source>
</evidence>
<keyword evidence="3" id="KW-0808">Transferase</keyword>
<comment type="cofactor">
    <cofactor evidence="6">
        <name>Mg(2+)</name>
        <dbReference type="ChEBI" id="CHEBI:18420"/>
    </cofactor>
    <text evidence="6">Binds 1 Mg(2+) ion per trimer.</text>
</comment>
<evidence type="ECO:0000313" key="8">
    <source>
        <dbReference type="Proteomes" id="UP000288388"/>
    </source>
</evidence>
<dbReference type="GO" id="GO:0046872">
    <property type="term" value="F:metal ion binding"/>
    <property type="evidence" value="ECO:0007669"/>
    <property type="project" value="UniProtKB-KW"/>
</dbReference>
<dbReference type="Gene3D" id="1.20.58.80">
    <property type="entry name" value="Phosphotransferase system, lactose/cellobiose-type IIA subunit"/>
    <property type="match status" value="1"/>
</dbReference>
<evidence type="ECO:0000256" key="1">
    <source>
        <dbReference type="ARBA" id="ARBA00022448"/>
    </source>
</evidence>
<gene>
    <name evidence="7" type="ORF">EK398_19250</name>
</gene>
<dbReference type="PANTHER" id="PTHR34382">
    <property type="entry name" value="PTS SYSTEM N,N'-DIACETYLCHITOBIOSE-SPECIFIC EIIA COMPONENT"/>
    <property type="match status" value="1"/>
</dbReference>
<keyword evidence="6" id="KW-0460">Magnesium</keyword>
<organism evidence="7 8">
    <name type="scientific">Enterococcus avium</name>
    <name type="common">Streptococcus avium</name>
    <dbReference type="NCBI Taxonomy" id="33945"/>
    <lineage>
        <taxon>Bacteria</taxon>
        <taxon>Bacillati</taxon>
        <taxon>Bacillota</taxon>
        <taxon>Bacilli</taxon>
        <taxon>Lactobacillales</taxon>
        <taxon>Enterococcaceae</taxon>
        <taxon>Enterococcus</taxon>
    </lineage>
</organism>
<dbReference type="GO" id="GO:0016740">
    <property type="term" value="F:transferase activity"/>
    <property type="evidence" value="ECO:0007669"/>
    <property type="project" value="UniProtKB-KW"/>
</dbReference>
<reference evidence="7 8" key="1">
    <citation type="submission" date="2018-12" db="EMBL/GenBank/DDBJ databases">
        <title>A novel vanA-carrying plasmid in a clinical isolate of Enterococcus avium.</title>
        <authorList>
            <person name="Bernasconi O.J."/>
            <person name="Luzzaro F."/>
            <person name="Endimiani A."/>
        </authorList>
    </citation>
    <scope>NUCLEOTIDE SEQUENCE [LARGE SCALE GENOMIC DNA]</scope>
    <source>
        <strain evidence="7 8">LC0559/18</strain>
    </source>
</reference>
<proteinExistence type="predicted"/>
<feature type="active site" description="Tele-phosphohistidine intermediate" evidence="5">
    <location>
        <position position="79"/>
    </location>
</feature>
<evidence type="ECO:0000313" key="7">
    <source>
        <dbReference type="EMBL" id="RVU92630.1"/>
    </source>
</evidence>
<keyword evidence="1" id="KW-0813">Transport</keyword>
<evidence type="ECO:0000256" key="4">
    <source>
        <dbReference type="ARBA" id="ARBA00022683"/>
    </source>
</evidence>
<dbReference type="Proteomes" id="UP000288388">
    <property type="component" value="Unassembled WGS sequence"/>
</dbReference>
<sequence>MTKEEVQLTAFQIISIAGDAMDDFYQGMNAYLEGINLAAAVVAMKRGQERMAEVHNIQTKLIQAEVNEEEVPYSLVMTHAQDHLANAISWSRMCQLLIEQMEREEVESYE</sequence>
<dbReference type="AlphaFoldDB" id="A0A2N8PU13"/>
<accession>A0A2N8PU13</accession>
<dbReference type="SUPFAM" id="SSF46973">
    <property type="entry name" value="Enzyme IIa from lactose specific PTS, IIa-lac"/>
    <property type="match status" value="1"/>
</dbReference>